<keyword evidence="4" id="KW-0132">Cell division</keyword>
<keyword evidence="9" id="KW-0137">Centromere</keyword>
<keyword evidence="6" id="KW-0995">Kinetochore</keyword>
<dbReference type="PANTHER" id="PTHR15459:SF3">
    <property type="entry name" value="POLYAMINE-MODULATED FACTOR 1"/>
    <property type="match status" value="1"/>
</dbReference>
<dbReference type="PANTHER" id="PTHR15459">
    <property type="entry name" value="POLYAMINE-MODULATED FACTOR 1"/>
    <property type="match status" value="1"/>
</dbReference>
<comment type="caution">
    <text evidence="11">The sequence shown here is derived from an EMBL/GenBank/DDBJ whole genome shotgun (WGS) entry which is preliminary data.</text>
</comment>
<dbReference type="GO" id="GO:0005634">
    <property type="term" value="C:nucleus"/>
    <property type="evidence" value="ECO:0007669"/>
    <property type="project" value="UniProtKB-SubCell"/>
</dbReference>
<reference evidence="11" key="2">
    <citation type="journal article" date="2023" name="IMA Fungus">
        <title>Comparative genomic study of the Penicillium genus elucidates a diverse pangenome and 15 lateral gene transfer events.</title>
        <authorList>
            <person name="Petersen C."/>
            <person name="Sorensen T."/>
            <person name="Nielsen M.R."/>
            <person name="Sondergaard T.E."/>
            <person name="Sorensen J.L."/>
            <person name="Fitzpatrick D.A."/>
            <person name="Frisvad J.C."/>
            <person name="Nielsen K.L."/>
        </authorList>
    </citation>
    <scope>NUCLEOTIDE SEQUENCE</scope>
    <source>
        <strain evidence="11">IBT 34128</strain>
    </source>
</reference>
<sequence length="228" mass="25045">MTESNSHPPPQTAASPSPPPPAPISQTPGPRASRLHQVFDQALARTLRANSYANFASCFPTPARHVPASLESVWRQLNAKLEESARAEFDEIIAERKAVKHLNELDRLVGEAKARKDHEGENGDEGQRKTAPHTLGAEDLYKAHLTPYLQEAQSTLNDRLQVTHAQNAELAQTVQAQRLEIEKLLSHVESVVADLEGAATAATQFSKEHHLRQDAVQMDKEVNAQPGL</sequence>
<feature type="region of interest" description="Disordered" evidence="10">
    <location>
        <begin position="1"/>
        <end position="32"/>
    </location>
</feature>
<keyword evidence="8" id="KW-0131">Cell cycle</keyword>
<evidence type="ECO:0000256" key="2">
    <source>
        <dbReference type="ARBA" id="ARBA00004629"/>
    </source>
</evidence>
<evidence type="ECO:0000256" key="4">
    <source>
        <dbReference type="ARBA" id="ARBA00022618"/>
    </source>
</evidence>
<dbReference type="GeneID" id="81392199"/>
<dbReference type="AlphaFoldDB" id="A0A9W9FRN5"/>
<dbReference type="GO" id="GO:0007059">
    <property type="term" value="P:chromosome segregation"/>
    <property type="evidence" value="ECO:0007669"/>
    <property type="project" value="TreeGrafter"/>
</dbReference>
<evidence type="ECO:0000313" key="12">
    <source>
        <dbReference type="Proteomes" id="UP001141434"/>
    </source>
</evidence>
<dbReference type="GO" id="GO:0000444">
    <property type="term" value="C:MIS12/MIND type complex"/>
    <property type="evidence" value="ECO:0007669"/>
    <property type="project" value="InterPro"/>
</dbReference>
<dbReference type="GO" id="GO:0051301">
    <property type="term" value="P:cell division"/>
    <property type="evidence" value="ECO:0007669"/>
    <property type="project" value="UniProtKB-KW"/>
</dbReference>
<dbReference type="Proteomes" id="UP001141434">
    <property type="component" value="Unassembled WGS sequence"/>
</dbReference>
<evidence type="ECO:0000256" key="3">
    <source>
        <dbReference type="ARBA" id="ARBA00022454"/>
    </source>
</evidence>
<organism evidence="11 12">
    <name type="scientific">Penicillium alfredii</name>
    <dbReference type="NCBI Taxonomy" id="1506179"/>
    <lineage>
        <taxon>Eukaryota</taxon>
        <taxon>Fungi</taxon>
        <taxon>Dikarya</taxon>
        <taxon>Ascomycota</taxon>
        <taxon>Pezizomycotina</taxon>
        <taxon>Eurotiomycetes</taxon>
        <taxon>Eurotiomycetidae</taxon>
        <taxon>Eurotiales</taxon>
        <taxon>Aspergillaceae</taxon>
        <taxon>Penicillium</taxon>
    </lineage>
</organism>
<evidence type="ECO:0000256" key="10">
    <source>
        <dbReference type="SAM" id="MobiDB-lite"/>
    </source>
</evidence>
<dbReference type="Pfam" id="PF03980">
    <property type="entry name" value="Nnf1"/>
    <property type="match status" value="1"/>
</dbReference>
<evidence type="ECO:0000256" key="6">
    <source>
        <dbReference type="ARBA" id="ARBA00022838"/>
    </source>
</evidence>
<evidence type="ECO:0000256" key="8">
    <source>
        <dbReference type="ARBA" id="ARBA00023306"/>
    </source>
</evidence>
<evidence type="ECO:0000256" key="9">
    <source>
        <dbReference type="ARBA" id="ARBA00023328"/>
    </source>
</evidence>
<evidence type="ECO:0008006" key="13">
    <source>
        <dbReference type="Google" id="ProtNLM"/>
    </source>
</evidence>
<feature type="region of interest" description="Disordered" evidence="10">
    <location>
        <begin position="111"/>
        <end position="131"/>
    </location>
</feature>
<feature type="compositionally biased region" description="Pro residues" evidence="10">
    <location>
        <begin position="7"/>
        <end position="23"/>
    </location>
</feature>
<keyword evidence="7" id="KW-0539">Nucleus</keyword>
<dbReference type="OrthoDB" id="18453at2759"/>
<accession>A0A9W9FRN5</accession>
<protein>
    <recommendedName>
        <fullName evidence="13">MIND kinetochore complex component Nnf1</fullName>
    </recommendedName>
</protein>
<evidence type="ECO:0000256" key="1">
    <source>
        <dbReference type="ARBA" id="ARBA00004123"/>
    </source>
</evidence>
<evidence type="ECO:0000313" key="11">
    <source>
        <dbReference type="EMBL" id="KAJ5105102.1"/>
    </source>
</evidence>
<keyword evidence="3" id="KW-0158">Chromosome</keyword>
<reference evidence="11" key="1">
    <citation type="submission" date="2022-11" db="EMBL/GenBank/DDBJ databases">
        <authorList>
            <person name="Petersen C."/>
        </authorList>
    </citation>
    <scope>NUCLEOTIDE SEQUENCE</scope>
    <source>
        <strain evidence="11">IBT 34128</strain>
    </source>
</reference>
<comment type="subcellular location">
    <subcellularLocation>
        <location evidence="2">Chromosome</location>
        <location evidence="2">Centromere</location>
        <location evidence="2">Kinetochore</location>
    </subcellularLocation>
    <subcellularLocation>
        <location evidence="1">Nucleus</location>
    </subcellularLocation>
</comment>
<dbReference type="InterPro" id="IPR007128">
    <property type="entry name" value="PMF1/Nnf1"/>
</dbReference>
<name>A0A9W9FRN5_9EURO</name>
<feature type="compositionally biased region" description="Basic and acidic residues" evidence="10">
    <location>
        <begin position="111"/>
        <end position="128"/>
    </location>
</feature>
<dbReference type="EMBL" id="JAPMSZ010000004">
    <property type="protein sequence ID" value="KAJ5105102.1"/>
    <property type="molecule type" value="Genomic_DNA"/>
</dbReference>
<gene>
    <name evidence="11" type="ORF">NUU61_002449</name>
</gene>
<evidence type="ECO:0000256" key="7">
    <source>
        <dbReference type="ARBA" id="ARBA00023242"/>
    </source>
</evidence>
<dbReference type="RefSeq" id="XP_056514098.1">
    <property type="nucleotide sequence ID" value="XM_056653031.1"/>
</dbReference>
<evidence type="ECO:0000256" key="5">
    <source>
        <dbReference type="ARBA" id="ARBA00022776"/>
    </source>
</evidence>
<keyword evidence="5" id="KW-0498">Mitosis</keyword>
<keyword evidence="12" id="KW-1185">Reference proteome</keyword>
<proteinExistence type="predicted"/>